<name>A0AAW1PVS9_9CHLO</name>
<keyword evidence="3" id="KW-1185">Reference proteome</keyword>
<feature type="signal peptide" evidence="1">
    <location>
        <begin position="1"/>
        <end position="19"/>
    </location>
</feature>
<gene>
    <name evidence="2" type="ORF">WJX73_009421</name>
</gene>
<evidence type="ECO:0000256" key="1">
    <source>
        <dbReference type="SAM" id="SignalP"/>
    </source>
</evidence>
<accession>A0AAW1PVS9</accession>
<dbReference type="AlphaFoldDB" id="A0AAW1PVS9"/>
<evidence type="ECO:0000313" key="3">
    <source>
        <dbReference type="Proteomes" id="UP001465755"/>
    </source>
</evidence>
<comment type="caution">
    <text evidence="2">The sequence shown here is derived from an EMBL/GenBank/DDBJ whole genome shotgun (WGS) entry which is preliminary data.</text>
</comment>
<evidence type="ECO:0000313" key="2">
    <source>
        <dbReference type="EMBL" id="KAK9812566.1"/>
    </source>
</evidence>
<dbReference type="EMBL" id="JALJOQ010000006">
    <property type="protein sequence ID" value="KAK9812566.1"/>
    <property type="molecule type" value="Genomic_DNA"/>
</dbReference>
<keyword evidence="1" id="KW-0732">Signal</keyword>
<dbReference type="Proteomes" id="UP001465755">
    <property type="component" value="Unassembled WGS sequence"/>
</dbReference>
<organism evidence="2 3">
    <name type="scientific">Symbiochloris irregularis</name>
    <dbReference type="NCBI Taxonomy" id="706552"/>
    <lineage>
        <taxon>Eukaryota</taxon>
        <taxon>Viridiplantae</taxon>
        <taxon>Chlorophyta</taxon>
        <taxon>core chlorophytes</taxon>
        <taxon>Trebouxiophyceae</taxon>
        <taxon>Trebouxiales</taxon>
        <taxon>Trebouxiaceae</taxon>
        <taxon>Symbiochloris</taxon>
    </lineage>
</organism>
<proteinExistence type="predicted"/>
<reference evidence="2 3" key="1">
    <citation type="journal article" date="2024" name="Nat. Commun.">
        <title>Phylogenomics reveals the evolutionary origins of lichenization in chlorophyte algae.</title>
        <authorList>
            <person name="Puginier C."/>
            <person name="Libourel C."/>
            <person name="Otte J."/>
            <person name="Skaloud P."/>
            <person name="Haon M."/>
            <person name="Grisel S."/>
            <person name="Petersen M."/>
            <person name="Berrin J.G."/>
            <person name="Delaux P.M."/>
            <person name="Dal Grande F."/>
            <person name="Keller J."/>
        </authorList>
    </citation>
    <scope>NUCLEOTIDE SEQUENCE [LARGE SCALE GENOMIC DNA]</scope>
    <source>
        <strain evidence="2 3">SAG 2036</strain>
    </source>
</reference>
<feature type="chain" id="PRO_5043822410" evidence="1">
    <location>
        <begin position="20"/>
        <end position="450"/>
    </location>
</feature>
<protein>
    <submittedName>
        <fullName evidence="2">Uncharacterized protein</fullName>
    </submittedName>
</protein>
<sequence>MRALLSLVLLGSTLALSRAQGHGPTPTFGNNGSILDSVLYIQPPNGLQLVPQNTTYNRTGCFDSAPTLSLYFGPISIPAGPNGASSADTVGLHTYTTVYRHNNATSGGLYELVDNMYWNLLTGAITVFDQVVLLSVAPDSPEAAMNTEVADYDVLQMNNTINPNAFPGTNLTSAWSNGSQLSPFLPGNATYFAPREGATYQSTANTQLYVKYLQRILYLVETLAVSDSSRCLPDYTGQPQLANLTDFTAKAVQYYSAMLTPAQGGLSKGFADGQPVDLTVLTSNDTQAAAVCLVKNNSAIQTGTDSVYAISGNISGSPFAVADAGACCAACALPSRMAASHGNVSQFQCNFWFFCGGDEQCLFPNGNGILSKGQCVLGQSQSLMTNESWGEPIYPPQVGRVDVALAWPIVGITLPTRGNNMTQGYGNDAPVPTAAGAQQYVSPDGALFYA</sequence>